<dbReference type="PANTHER" id="PTHR43649:SF12">
    <property type="entry name" value="DIACETYLCHITOBIOSE BINDING PROTEIN DASA"/>
    <property type="match status" value="1"/>
</dbReference>
<dbReference type="EMBL" id="JAGGLB010000018">
    <property type="protein sequence ID" value="MBP1993300.1"/>
    <property type="molecule type" value="Genomic_DNA"/>
</dbReference>
<gene>
    <name evidence="3" type="ORF">J2Z66_004921</name>
</gene>
<organism evidence="3 4">
    <name type="scientific">Paenibacillus eucommiae</name>
    <dbReference type="NCBI Taxonomy" id="1355755"/>
    <lineage>
        <taxon>Bacteria</taxon>
        <taxon>Bacillati</taxon>
        <taxon>Bacillota</taxon>
        <taxon>Bacilli</taxon>
        <taxon>Bacillales</taxon>
        <taxon>Paenibacillaceae</taxon>
        <taxon>Paenibacillus</taxon>
    </lineage>
</organism>
<evidence type="ECO:0000256" key="1">
    <source>
        <dbReference type="SAM" id="MobiDB-lite"/>
    </source>
</evidence>
<feature type="chain" id="PRO_5045088776" evidence="2">
    <location>
        <begin position="31"/>
        <end position="497"/>
    </location>
</feature>
<dbReference type="SUPFAM" id="SSF53850">
    <property type="entry name" value="Periplasmic binding protein-like II"/>
    <property type="match status" value="1"/>
</dbReference>
<dbReference type="PANTHER" id="PTHR43649">
    <property type="entry name" value="ARABINOSE-BINDING PROTEIN-RELATED"/>
    <property type="match status" value="1"/>
</dbReference>
<keyword evidence="2" id="KW-0732">Signal</keyword>
<evidence type="ECO:0000313" key="4">
    <source>
        <dbReference type="Proteomes" id="UP001519287"/>
    </source>
</evidence>
<reference evidence="3 4" key="1">
    <citation type="submission" date="2021-03" db="EMBL/GenBank/DDBJ databases">
        <title>Genomic Encyclopedia of Type Strains, Phase IV (KMG-IV): sequencing the most valuable type-strain genomes for metagenomic binning, comparative biology and taxonomic classification.</title>
        <authorList>
            <person name="Goeker M."/>
        </authorList>
    </citation>
    <scope>NUCLEOTIDE SEQUENCE [LARGE SCALE GENOMIC DNA]</scope>
    <source>
        <strain evidence="3 4">DSM 26048</strain>
    </source>
</reference>
<accession>A0ABS4J0H7</accession>
<protein>
    <submittedName>
        <fullName evidence="3">N-acetylglucosamine transport system substrate-binding protein</fullName>
    </submittedName>
</protein>
<feature type="region of interest" description="Disordered" evidence="1">
    <location>
        <begin position="34"/>
        <end position="65"/>
    </location>
</feature>
<dbReference type="Proteomes" id="UP001519287">
    <property type="component" value="Unassembled WGS sequence"/>
</dbReference>
<feature type="signal peptide" evidence="2">
    <location>
        <begin position="1"/>
        <end position="30"/>
    </location>
</feature>
<dbReference type="Gene3D" id="3.40.190.10">
    <property type="entry name" value="Periplasmic binding protein-like II"/>
    <property type="match status" value="1"/>
</dbReference>
<comment type="caution">
    <text evidence="3">The sequence shown here is derived from an EMBL/GenBank/DDBJ whole genome shotgun (WGS) entry which is preliminary data.</text>
</comment>
<evidence type="ECO:0000256" key="2">
    <source>
        <dbReference type="SAM" id="SignalP"/>
    </source>
</evidence>
<sequence>MNRTKRRTKQGTRMATLLVTVLLTLSMVLAACSSSETKPTSSPSDNPSPSGSATETETYPENGLPKNEEVTLKVGFFLAGMGQEWYDQAVSTFTAKFPNVKIDTLSSPTIGEIIETKIAADNDKEMFDLYNGSPAGGAATTASLVQAGKLEPLDELWDYKVYDADGKTFKETVQEGTLDIVERINDKIYSLPLFGNGGGLFYNKKLFEEKGWNQSPQTWDEFVQMLDKIKSDGVIPITFPGQYTYYLDYAFGPVKSFELADHAGKLEEFTTNFRNYNLPSFTSEENKERMNRIYELGKKGFFPKGIAALNHTQSQMQVLQGDAALVSTGVWVQNEMKEATPEGFQWGYMAVPFGSKAEDTKWMYQTPQSSFYVWANKPDLNKKWAKEFLVWMFNMDIQVLIGEKGGQLPLRKDYGDDAARLDKLPDAPKAMLQYIKDNKVKSENNMRKVTLTDPAKAQADKLFSEAITDVVEGKLDPAKLLEEAEALMKKAVEAQKK</sequence>
<dbReference type="InterPro" id="IPR050490">
    <property type="entry name" value="Bact_solute-bd_prot1"/>
</dbReference>
<proteinExistence type="predicted"/>
<dbReference type="PROSITE" id="PS51257">
    <property type="entry name" value="PROKAR_LIPOPROTEIN"/>
    <property type="match status" value="1"/>
</dbReference>
<name>A0ABS4J0H7_9BACL</name>
<evidence type="ECO:0000313" key="3">
    <source>
        <dbReference type="EMBL" id="MBP1993300.1"/>
    </source>
</evidence>
<feature type="compositionally biased region" description="Low complexity" evidence="1">
    <location>
        <begin position="34"/>
        <end position="52"/>
    </location>
</feature>
<keyword evidence="4" id="KW-1185">Reference proteome</keyword>
<dbReference type="RefSeq" id="WP_245375788.1">
    <property type="nucleotide sequence ID" value="NZ_JAGGLB010000018.1"/>
</dbReference>